<dbReference type="InterPro" id="IPR036866">
    <property type="entry name" value="RibonucZ/Hydroxyglut_hydro"/>
</dbReference>
<feature type="domain" description="Metallo-beta-lactamase" evidence="5">
    <location>
        <begin position="62"/>
        <end position="267"/>
    </location>
</feature>
<dbReference type="EMBL" id="JAESVA010000002">
    <property type="protein sequence ID" value="MCB8879868.1"/>
    <property type="molecule type" value="Genomic_DNA"/>
</dbReference>
<keyword evidence="7" id="KW-1185">Reference proteome</keyword>
<dbReference type="GO" id="GO:0046872">
    <property type="term" value="F:metal ion binding"/>
    <property type="evidence" value="ECO:0007669"/>
    <property type="project" value="UniProtKB-KW"/>
</dbReference>
<dbReference type="Proteomes" id="UP000721844">
    <property type="component" value="Unassembled WGS sequence"/>
</dbReference>
<dbReference type="Gene3D" id="3.60.15.10">
    <property type="entry name" value="Ribonuclease Z/Hydroxyacylglutathione hydrolase-like"/>
    <property type="match status" value="1"/>
</dbReference>
<organism evidence="6 7">
    <name type="scientific">Acidisoma cellulosilyticum</name>
    <dbReference type="NCBI Taxonomy" id="2802395"/>
    <lineage>
        <taxon>Bacteria</taxon>
        <taxon>Pseudomonadati</taxon>
        <taxon>Pseudomonadota</taxon>
        <taxon>Alphaproteobacteria</taxon>
        <taxon>Acetobacterales</taxon>
        <taxon>Acidocellaceae</taxon>
        <taxon>Acidisoma</taxon>
    </lineage>
</organism>
<protein>
    <submittedName>
        <fullName evidence="6">MBL fold metallo-hydrolase</fullName>
    </submittedName>
</protein>
<dbReference type="CDD" id="cd07720">
    <property type="entry name" value="OPHC2-like_MBL-fold"/>
    <property type="match status" value="1"/>
</dbReference>
<keyword evidence="4" id="KW-0862">Zinc</keyword>
<keyword evidence="2" id="KW-0479">Metal-binding</keyword>
<dbReference type="AlphaFoldDB" id="A0A963YZ78"/>
<evidence type="ECO:0000313" key="7">
    <source>
        <dbReference type="Proteomes" id="UP000721844"/>
    </source>
</evidence>
<dbReference type="InterPro" id="IPR051013">
    <property type="entry name" value="MBL_superfamily_lactonases"/>
</dbReference>
<evidence type="ECO:0000256" key="4">
    <source>
        <dbReference type="ARBA" id="ARBA00022833"/>
    </source>
</evidence>
<name>A0A963YZ78_9PROT</name>
<dbReference type="PANTHER" id="PTHR42978">
    <property type="entry name" value="QUORUM-QUENCHING LACTONASE YTNP-RELATED-RELATED"/>
    <property type="match status" value="1"/>
</dbReference>
<dbReference type="Pfam" id="PF00753">
    <property type="entry name" value="Lactamase_B"/>
    <property type="match status" value="1"/>
</dbReference>
<dbReference type="GO" id="GO:0016787">
    <property type="term" value="F:hydrolase activity"/>
    <property type="evidence" value="ECO:0007669"/>
    <property type="project" value="UniProtKB-KW"/>
</dbReference>
<dbReference type="SUPFAM" id="SSF56281">
    <property type="entry name" value="Metallo-hydrolase/oxidoreductase"/>
    <property type="match status" value="1"/>
</dbReference>
<sequence length="291" mass="31709">MTDTSAQTPAFYKWMVGDIEVIALHEGWLAHDMPKGFAINATDEAVAEAYAAAGMPADKLTITFTTLAVRTAGKVVLIDTGLGEFGPPTTGRMLGNLAAAGIQPEEVSTIVISHLHGDHILGLRRKDESMVFPNAEILVPNKDWEFWMDDAKMEAAPEAMKGNFGACRMVFSALADKVRHYAWDEEVAPGLTAVRANGHTPGMSAIRIASAGETMMFVADITNNPLVFARHPDWAIMFDIDPVETVATRKRILDLAAAEKMRVSFYHAPFPATGFIVKTATGYEFLPALWQ</sequence>
<evidence type="ECO:0000256" key="1">
    <source>
        <dbReference type="ARBA" id="ARBA00007749"/>
    </source>
</evidence>
<gene>
    <name evidence="6" type="ORF">ACELLULO517_06455</name>
</gene>
<keyword evidence="3" id="KW-0378">Hydrolase</keyword>
<dbReference type="SMART" id="SM00849">
    <property type="entry name" value="Lactamase_B"/>
    <property type="match status" value="1"/>
</dbReference>
<reference evidence="6 7" key="1">
    <citation type="journal article" date="2021" name="Microorganisms">
        <title>Acidisoma silvae sp. nov. and Acidisomacellulosilytica sp. nov., Two Acidophilic Bacteria Isolated from Decaying Wood, Hydrolyzing Cellulose and Producing Poly-3-hydroxybutyrate.</title>
        <authorList>
            <person name="Mieszkin S."/>
            <person name="Pouder E."/>
            <person name="Uroz S."/>
            <person name="Simon-Colin C."/>
            <person name="Alain K."/>
        </authorList>
    </citation>
    <scope>NUCLEOTIDE SEQUENCE [LARGE SCALE GENOMIC DNA]</scope>
    <source>
        <strain evidence="6 7">HW T5.17</strain>
    </source>
</reference>
<comment type="similarity">
    <text evidence="1">Belongs to the metallo-beta-lactamase superfamily.</text>
</comment>
<dbReference type="InterPro" id="IPR001279">
    <property type="entry name" value="Metallo-B-lactamas"/>
</dbReference>
<dbReference type="RefSeq" id="WP_227306484.1">
    <property type="nucleotide sequence ID" value="NZ_JAESVA010000002.1"/>
</dbReference>
<evidence type="ECO:0000256" key="2">
    <source>
        <dbReference type="ARBA" id="ARBA00022723"/>
    </source>
</evidence>
<evidence type="ECO:0000259" key="5">
    <source>
        <dbReference type="SMART" id="SM00849"/>
    </source>
</evidence>
<proteinExistence type="inferred from homology"/>
<comment type="caution">
    <text evidence="6">The sequence shown here is derived from an EMBL/GenBank/DDBJ whole genome shotgun (WGS) entry which is preliminary data.</text>
</comment>
<evidence type="ECO:0000313" key="6">
    <source>
        <dbReference type="EMBL" id="MCB8879868.1"/>
    </source>
</evidence>
<dbReference type="PANTHER" id="PTHR42978:SF6">
    <property type="entry name" value="QUORUM-QUENCHING LACTONASE YTNP-RELATED"/>
    <property type="match status" value="1"/>
</dbReference>
<accession>A0A963YZ78</accession>
<evidence type="ECO:0000256" key="3">
    <source>
        <dbReference type="ARBA" id="ARBA00022801"/>
    </source>
</evidence>